<dbReference type="AlphaFoldDB" id="A0A382HZX7"/>
<feature type="non-terminal residue" evidence="1">
    <location>
        <position position="31"/>
    </location>
</feature>
<protein>
    <submittedName>
        <fullName evidence="1">Uncharacterized protein</fullName>
    </submittedName>
</protein>
<name>A0A382HZX7_9ZZZZ</name>
<accession>A0A382HZX7</accession>
<dbReference type="InterPro" id="IPR029058">
    <property type="entry name" value="AB_hydrolase_fold"/>
</dbReference>
<gene>
    <name evidence="1" type="ORF">METZ01_LOCUS245361</name>
</gene>
<organism evidence="1">
    <name type="scientific">marine metagenome</name>
    <dbReference type="NCBI Taxonomy" id="408172"/>
    <lineage>
        <taxon>unclassified sequences</taxon>
        <taxon>metagenomes</taxon>
        <taxon>ecological metagenomes</taxon>
    </lineage>
</organism>
<sequence length="31" mass="3502">MLSCSPYDQLKKNGYPNLMITGGWHDAAVQY</sequence>
<proteinExistence type="predicted"/>
<dbReference type="EMBL" id="UINC01064139">
    <property type="protein sequence ID" value="SVB92507.1"/>
    <property type="molecule type" value="Genomic_DNA"/>
</dbReference>
<reference evidence="1" key="1">
    <citation type="submission" date="2018-05" db="EMBL/GenBank/DDBJ databases">
        <authorList>
            <person name="Lanie J.A."/>
            <person name="Ng W.-L."/>
            <person name="Kazmierczak K.M."/>
            <person name="Andrzejewski T.M."/>
            <person name="Davidsen T.M."/>
            <person name="Wayne K.J."/>
            <person name="Tettelin H."/>
            <person name="Glass J.I."/>
            <person name="Rusch D."/>
            <person name="Podicherti R."/>
            <person name="Tsui H.-C.T."/>
            <person name="Winkler M.E."/>
        </authorList>
    </citation>
    <scope>NUCLEOTIDE SEQUENCE</scope>
</reference>
<evidence type="ECO:0000313" key="1">
    <source>
        <dbReference type="EMBL" id="SVB92507.1"/>
    </source>
</evidence>
<dbReference type="Gene3D" id="3.40.50.1820">
    <property type="entry name" value="alpha/beta hydrolase"/>
    <property type="match status" value="1"/>
</dbReference>